<dbReference type="EMBL" id="PSQE01000001">
    <property type="protein sequence ID" value="RHN77176.1"/>
    <property type="molecule type" value="Genomic_DNA"/>
</dbReference>
<evidence type="ECO:0000313" key="2">
    <source>
        <dbReference type="EMBL" id="RHN77176.1"/>
    </source>
</evidence>
<proteinExistence type="predicted"/>
<dbReference type="Gramene" id="rna602">
    <property type="protein sequence ID" value="RHN77176.1"/>
    <property type="gene ID" value="gene602"/>
</dbReference>
<keyword evidence="1" id="KW-0732">Signal</keyword>
<evidence type="ECO:0008006" key="3">
    <source>
        <dbReference type="Google" id="ProtNLM"/>
    </source>
</evidence>
<dbReference type="AlphaFoldDB" id="A0A396JFZ9"/>
<name>A0A396JFZ9_MEDTR</name>
<feature type="signal peptide" evidence="1">
    <location>
        <begin position="1"/>
        <end position="19"/>
    </location>
</feature>
<evidence type="ECO:0000256" key="1">
    <source>
        <dbReference type="SAM" id="SignalP"/>
    </source>
</evidence>
<reference evidence="2" key="1">
    <citation type="journal article" date="2018" name="Nat. Plants">
        <title>Whole-genome landscape of Medicago truncatula symbiotic genes.</title>
        <authorList>
            <person name="Pecrix Y."/>
            <person name="Gamas P."/>
            <person name="Carrere S."/>
        </authorList>
    </citation>
    <scope>NUCLEOTIDE SEQUENCE</scope>
    <source>
        <tissue evidence="2">Leaves</tissue>
    </source>
</reference>
<dbReference type="Proteomes" id="UP000265566">
    <property type="component" value="Chromosome 1"/>
</dbReference>
<accession>A0A396JFZ9</accession>
<feature type="chain" id="PRO_5017354610" description="Knottin, scorpion toxin" evidence="1">
    <location>
        <begin position="20"/>
        <end position="74"/>
    </location>
</feature>
<gene>
    <name evidence="2" type="ORF">MtrunA17_Chr1g0151931</name>
</gene>
<comment type="caution">
    <text evidence="2">The sequence shown here is derived from an EMBL/GenBank/DDBJ whole genome shotgun (WGS) entry which is preliminary data.</text>
</comment>
<organism evidence="2">
    <name type="scientific">Medicago truncatula</name>
    <name type="common">Barrel medic</name>
    <name type="synonym">Medicago tribuloides</name>
    <dbReference type="NCBI Taxonomy" id="3880"/>
    <lineage>
        <taxon>Eukaryota</taxon>
        <taxon>Viridiplantae</taxon>
        <taxon>Streptophyta</taxon>
        <taxon>Embryophyta</taxon>
        <taxon>Tracheophyta</taxon>
        <taxon>Spermatophyta</taxon>
        <taxon>Magnoliopsida</taxon>
        <taxon>eudicotyledons</taxon>
        <taxon>Gunneridae</taxon>
        <taxon>Pentapetalae</taxon>
        <taxon>rosids</taxon>
        <taxon>fabids</taxon>
        <taxon>Fabales</taxon>
        <taxon>Fabaceae</taxon>
        <taxon>Papilionoideae</taxon>
        <taxon>50 kb inversion clade</taxon>
        <taxon>NPAAA clade</taxon>
        <taxon>Hologalegina</taxon>
        <taxon>IRL clade</taxon>
        <taxon>Trifolieae</taxon>
        <taxon>Medicago</taxon>
    </lineage>
</organism>
<sequence length="74" mass="8492">MKDMKILFVLLLIFSIDFGNQVQLLEAKQCFYVIPGYCNTWKNFVCVLTCKGVCKSFSAHGECRDDRGCHCRCC</sequence>
<protein>
    <recommendedName>
        <fullName evidence="3">Knottin, scorpion toxin</fullName>
    </recommendedName>
</protein>